<evidence type="ECO:0000313" key="3">
    <source>
        <dbReference type="Proteomes" id="UP001232063"/>
    </source>
</evidence>
<sequence>MLQKQIFTLAVLCLSVWGMTACRTSKEEQAIKTIDDFFGSIEDNDFEKAKEMSTEDSKPILVQVEKEAKDYRKDVKPEKVEVEVLDKKIVDDKEALVTVNIKVGPRVKKEKIKLVLVNEKWLIVVKKPQVQVVRYVVFYDQYDVIVLPKIRIIKPTIVIEEDDDHHHHHHKHKHKHHPHGHAYGHDKHHH</sequence>
<dbReference type="AlphaFoldDB" id="A0AAE3R2H9"/>
<evidence type="ECO:0000313" key="2">
    <source>
        <dbReference type="EMBL" id="MDJ1500125.1"/>
    </source>
</evidence>
<protein>
    <submittedName>
        <fullName evidence="2">DUF4878 domain-containing protein</fullName>
    </submittedName>
</protein>
<keyword evidence="3" id="KW-1185">Reference proteome</keyword>
<comment type="caution">
    <text evidence="2">The sequence shown here is derived from an EMBL/GenBank/DDBJ whole genome shotgun (WGS) entry which is preliminary data.</text>
</comment>
<gene>
    <name evidence="2" type="ORF">QNI22_05690</name>
</gene>
<feature type="compositionally biased region" description="Basic residues" evidence="1">
    <location>
        <begin position="166"/>
        <end position="190"/>
    </location>
</feature>
<feature type="region of interest" description="Disordered" evidence="1">
    <location>
        <begin position="163"/>
        <end position="190"/>
    </location>
</feature>
<evidence type="ECO:0000256" key="1">
    <source>
        <dbReference type="SAM" id="MobiDB-lite"/>
    </source>
</evidence>
<reference evidence="2" key="1">
    <citation type="submission" date="2023-05" db="EMBL/GenBank/DDBJ databases">
        <authorList>
            <person name="Zhang X."/>
        </authorList>
    </citation>
    <scope>NUCLEOTIDE SEQUENCE</scope>
    <source>
        <strain evidence="2">BD1B2-1</strain>
    </source>
</reference>
<dbReference type="Proteomes" id="UP001232063">
    <property type="component" value="Unassembled WGS sequence"/>
</dbReference>
<organism evidence="2 3">
    <name type="scientific">Xanthocytophaga agilis</name>
    <dbReference type="NCBI Taxonomy" id="3048010"/>
    <lineage>
        <taxon>Bacteria</taxon>
        <taxon>Pseudomonadati</taxon>
        <taxon>Bacteroidota</taxon>
        <taxon>Cytophagia</taxon>
        <taxon>Cytophagales</taxon>
        <taxon>Rhodocytophagaceae</taxon>
        <taxon>Xanthocytophaga</taxon>
    </lineage>
</organism>
<name>A0AAE3R2H9_9BACT</name>
<dbReference type="EMBL" id="JASJOU010000001">
    <property type="protein sequence ID" value="MDJ1500125.1"/>
    <property type="molecule type" value="Genomic_DNA"/>
</dbReference>
<dbReference type="PROSITE" id="PS51257">
    <property type="entry name" value="PROKAR_LIPOPROTEIN"/>
    <property type="match status" value="1"/>
</dbReference>
<accession>A0AAE3R2H9</accession>
<dbReference type="RefSeq" id="WP_314509649.1">
    <property type="nucleotide sequence ID" value="NZ_JASJOU010000001.1"/>
</dbReference>
<proteinExistence type="predicted"/>